<proteinExistence type="inferred from homology"/>
<evidence type="ECO:0000256" key="1">
    <source>
        <dbReference type="ARBA" id="ARBA00009986"/>
    </source>
</evidence>
<evidence type="ECO:0000256" key="2">
    <source>
        <dbReference type="ARBA" id="ARBA00023002"/>
    </source>
</evidence>
<keyword evidence="2 4" id="KW-0560">Oxidoreductase</keyword>
<dbReference type="RefSeq" id="WP_083079071.1">
    <property type="nucleotide sequence ID" value="NZ_CP053562.1"/>
</dbReference>
<evidence type="ECO:0000313" key="6">
    <source>
        <dbReference type="EMBL" id="QPZ89750.1"/>
    </source>
</evidence>
<dbReference type="InterPro" id="IPR015590">
    <property type="entry name" value="Aldehyde_DH_dom"/>
</dbReference>
<dbReference type="Proteomes" id="UP000192422">
    <property type="component" value="Chromosome"/>
</dbReference>
<protein>
    <submittedName>
        <fullName evidence="6">NAD-dependent succinate-semialdehyde dehydrogenase</fullName>
    </submittedName>
</protein>
<dbReference type="InterPro" id="IPR010102">
    <property type="entry name" value="Succ_semiAld_DH"/>
</dbReference>
<evidence type="ECO:0000256" key="4">
    <source>
        <dbReference type="RuleBase" id="RU003345"/>
    </source>
</evidence>
<dbReference type="EMBL" id="CP053562">
    <property type="protein sequence ID" value="QPZ89750.1"/>
    <property type="molecule type" value="Genomic_DNA"/>
</dbReference>
<dbReference type="PROSITE" id="PS00687">
    <property type="entry name" value="ALDEHYDE_DEHYDR_GLU"/>
    <property type="match status" value="1"/>
</dbReference>
<organism evidence="6 7">
    <name type="scientific">Thioclava electrotropha</name>
    <dbReference type="NCBI Taxonomy" id="1549850"/>
    <lineage>
        <taxon>Bacteria</taxon>
        <taxon>Pseudomonadati</taxon>
        <taxon>Pseudomonadota</taxon>
        <taxon>Alphaproteobacteria</taxon>
        <taxon>Rhodobacterales</taxon>
        <taxon>Paracoccaceae</taxon>
        <taxon>Thioclava</taxon>
    </lineage>
</organism>
<dbReference type="Pfam" id="PF00171">
    <property type="entry name" value="Aldedh"/>
    <property type="match status" value="1"/>
</dbReference>
<evidence type="ECO:0000259" key="5">
    <source>
        <dbReference type="Pfam" id="PF00171"/>
    </source>
</evidence>
<dbReference type="InterPro" id="IPR016163">
    <property type="entry name" value="Ald_DH_C"/>
</dbReference>
<reference evidence="6 7" key="1">
    <citation type="submission" date="2020-05" db="EMBL/GenBank/DDBJ databases">
        <title>Thioclava electrotropha strain Elox9 finished genome.</title>
        <authorList>
            <person name="Rowe A.R."/>
            <person name="Wilbanks E.G."/>
        </authorList>
    </citation>
    <scope>NUCLEOTIDE SEQUENCE [LARGE SCALE GENOMIC DNA]</scope>
    <source>
        <strain evidence="6 7">Elox9</strain>
    </source>
</reference>
<dbReference type="InterPro" id="IPR016160">
    <property type="entry name" value="Ald_DH_CS_CYS"/>
</dbReference>
<dbReference type="InterPro" id="IPR016161">
    <property type="entry name" value="Ald_DH/histidinol_DH"/>
</dbReference>
<dbReference type="NCBIfam" id="TIGR01780">
    <property type="entry name" value="SSADH"/>
    <property type="match status" value="1"/>
</dbReference>
<comment type="similarity">
    <text evidence="1 4">Belongs to the aldehyde dehydrogenase family.</text>
</comment>
<feature type="active site" evidence="3">
    <location>
        <position position="265"/>
    </location>
</feature>
<sequence length="492" mass="52723">MLDDKTDLKSILKDPSLLVTKALVAGEWVDADDGTTFDVTNPARGDVICTVPDLGRAETARAIAAAEEAMKDWAARTGKERAQIMRKWYDLMMENQDDLAAILTAEMGKPLAEAKGEIAYGAGFIEWFGEEAKRVYGETIPGHQRDKRITVIKQPIGVAASITPWNFPNAMIARKAGPALAVGCGFVCRPASETPLSALAMAVLGERAGLPKGILSVITSAKASDIGKEFCENHTVRKLTFTGSTEVGRILLRQAADQVMKCSMELGGNAPFIVFDDADLDAAVEGAMASKFRNNGQTCVCANRIYVQSGVYDAFAEKLAKAVNALKVGDGLKEGVEAGPLINEDAVKKVQEHIQDVLDHGGSIVTGGARHEMGGTFFQPTVLTGVTQEAKVSHEETFGPVAPLFKFETEQEAIAKANDTIFGLASYFYARDVGRITRVQEGLEYGIVGVNTGLISTELAPFGGVKQSGLGREGSHHGIEDYLEMKYICLAV</sequence>
<gene>
    <name evidence="6" type="ORF">AKL02_001845</name>
</gene>
<dbReference type="InterPro" id="IPR029510">
    <property type="entry name" value="Ald_DH_CS_GLU"/>
</dbReference>
<dbReference type="PANTHER" id="PTHR43353">
    <property type="entry name" value="SUCCINATE-SEMIALDEHYDE DEHYDROGENASE, MITOCHONDRIAL"/>
    <property type="match status" value="1"/>
</dbReference>
<dbReference type="PANTHER" id="PTHR43353:SF5">
    <property type="entry name" value="SUCCINATE-SEMIALDEHYDE DEHYDROGENASE, MITOCHONDRIAL"/>
    <property type="match status" value="1"/>
</dbReference>
<dbReference type="Gene3D" id="3.40.309.10">
    <property type="entry name" value="Aldehyde Dehydrogenase, Chain A, domain 2"/>
    <property type="match status" value="1"/>
</dbReference>
<dbReference type="PROSITE" id="PS00070">
    <property type="entry name" value="ALDEHYDE_DEHYDR_CYS"/>
    <property type="match status" value="1"/>
</dbReference>
<dbReference type="Gene3D" id="3.40.605.10">
    <property type="entry name" value="Aldehyde Dehydrogenase, Chain A, domain 1"/>
    <property type="match status" value="1"/>
</dbReference>
<dbReference type="SUPFAM" id="SSF53720">
    <property type="entry name" value="ALDH-like"/>
    <property type="match status" value="1"/>
</dbReference>
<dbReference type="InterPro" id="IPR050740">
    <property type="entry name" value="Aldehyde_DH_Superfamily"/>
</dbReference>
<keyword evidence="7" id="KW-1185">Reference proteome</keyword>
<evidence type="ECO:0000256" key="3">
    <source>
        <dbReference type="PROSITE-ProRule" id="PRU10007"/>
    </source>
</evidence>
<dbReference type="CDD" id="cd07103">
    <property type="entry name" value="ALDH_F5_SSADH_GabD"/>
    <property type="match status" value="1"/>
</dbReference>
<name>A0ABX6YPN0_9RHOB</name>
<accession>A0ABX6YPN0</accession>
<feature type="domain" description="Aldehyde dehydrogenase" evidence="5">
    <location>
        <begin position="28"/>
        <end position="488"/>
    </location>
</feature>
<dbReference type="InterPro" id="IPR016162">
    <property type="entry name" value="Ald_DH_N"/>
</dbReference>
<evidence type="ECO:0000313" key="7">
    <source>
        <dbReference type="Proteomes" id="UP000192422"/>
    </source>
</evidence>